<feature type="region of interest" description="Disordered" evidence="6">
    <location>
        <begin position="1941"/>
        <end position="1973"/>
    </location>
</feature>
<accession>A0A8S1AV88</accession>
<proteinExistence type="predicted"/>
<organism evidence="8 9">
    <name type="scientific">Arctia plantaginis</name>
    <name type="common">Wood tiger moth</name>
    <name type="synonym">Phalaena plantaginis</name>
    <dbReference type="NCBI Taxonomy" id="874455"/>
    <lineage>
        <taxon>Eukaryota</taxon>
        <taxon>Metazoa</taxon>
        <taxon>Ecdysozoa</taxon>
        <taxon>Arthropoda</taxon>
        <taxon>Hexapoda</taxon>
        <taxon>Insecta</taxon>
        <taxon>Pterygota</taxon>
        <taxon>Neoptera</taxon>
        <taxon>Endopterygota</taxon>
        <taxon>Lepidoptera</taxon>
        <taxon>Glossata</taxon>
        <taxon>Ditrysia</taxon>
        <taxon>Noctuoidea</taxon>
        <taxon>Erebidae</taxon>
        <taxon>Arctiinae</taxon>
        <taxon>Arctia</taxon>
    </lineage>
</organism>
<dbReference type="GO" id="GO:0003341">
    <property type="term" value="P:cilium movement"/>
    <property type="evidence" value="ECO:0007669"/>
    <property type="project" value="TreeGrafter"/>
</dbReference>
<evidence type="ECO:0000256" key="4">
    <source>
        <dbReference type="ARBA" id="ARBA00023069"/>
    </source>
</evidence>
<evidence type="ECO:0000256" key="1">
    <source>
        <dbReference type="ARBA" id="ARBA00004138"/>
    </source>
</evidence>
<feature type="domain" description="HYDIN/VesB/CFA65-like Ig-like" evidence="7">
    <location>
        <begin position="174"/>
        <end position="264"/>
    </location>
</feature>
<evidence type="ECO:0000256" key="3">
    <source>
        <dbReference type="ARBA" id="ARBA00022490"/>
    </source>
</evidence>
<dbReference type="EMBL" id="CADEBC010000540">
    <property type="protein sequence ID" value="CAB3250254.1"/>
    <property type="molecule type" value="Genomic_DNA"/>
</dbReference>
<evidence type="ECO:0000313" key="8">
    <source>
        <dbReference type="EMBL" id="CAB3250254.1"/>
    </source>
</evidence>
<dbReference type="InterPro" id="IPR033305">
    <property type="entry name" value="Hydin-like"/>
</dbReference>
<dbReference type="GO" id="GO:0005930">
    <property type="term" value="C:axoneme"/>
    <property type="evidence" value="ECO:0007669"/>
    <property type="project" value="TreeGrafter"/>
</dbReference>
<dbReference type="InterPro" id="IPR053879">
    <property type="entry name" value="HYDIN_VesB_CFA65-like_Ig"/>
</dbReference>
<keyword evidence="4" id="KW-0969">Cilium</keyword>
<comment type="subcellular location">
    <subcellularLocation>
        <location evidence="1">Cell projection</location>
        <location evidence="1">Cilium</location>
    </subcellularLocation>
    <subcellularLocation>
        <location evidence="2">Cytoplasm</location>
    </subcellularLocation>
</comment>
<keyword evidence="9" id="KW-1185">Reference proteome</keyword>
<evidence type="ECO:0000259" key="7">
    <source>
        <dbReference type="Pfam" id="PF22544"/>
    </source>
</evidence>
<evidence type="ECO:0000256" key="6">
    <source>
        <dbReference type="SAM" id="MobiDB-lite"/>
    </source>
</evidence>
<name>A0A8S1AV88_ARCPL</name>
<evidence type="ECO:0000256" key="2">
    <source>
        <dbReference type="ARBA" id="ARBA00004496"/>
    </source>
</evidence>
<dbReference type="GO" id="GO:1904158">
    <property type="term" value="P:axonemal central apparatus assembly"/>
    <property type="evidence" value="ECO:0007669"/>
    <property type="project" value="TreeGrafter"/>
</dbReference>
<comment type="caution">
    <text evidence="8">The sequence shown here is derived from an EMBL/GenBank/DDBJ whole genome shotgun (WGS) entry which is preliminary data.</text>
</comment>
<evidence type="ECO:0000256" key="5">
    <source>
        <dbReference type="ARBA" id="ARBA00023273"/>
    </source>
</evidence>
<dbReference type="OrthoDB" id="442692at2759"/>
<dbReference type="SUPFAM" id="SSF49354">
    <property type="entry name" value="PapD-like"/>
    <property type="match status" value="1"/>
</dbReference>
<keyword evidence="3" id="KW-0963">Cytoplasm</keyword>
<dbReference type="Proteomes" id="UP000494106">
    <property type="component" value="Unassembled WGS sequence"/>
</dbReference>
<keyword evidence="5" id="KW-0966">Cell projection</keyword>
<dbReference type="Gene3D" id="2.60.40.10">
    <property type="entry name" value="Immunoglobulins"/>
    <property type="match status" value="20"/>
</dbReference>
<protein>
    <recommendedName>
        <fullName evidence="7">HYDIN/VesB/CFA65-like Ig-like domain-containing protein</fullName>
    </recommendedName>
</protein>
<reference evidence="8 9" key="1">
    <citation type="submission" date="2020-04" db="EMBL/GenBank/DDBJ databases">
        <authorList>
            <person name="Wallbank WR R."/>
            <person name="Pardo Diaz C."/>
            <person name="Kozak K."/>
            <person name="Martin S."/>
            <person name="Jiggins C."/>
            <person name="Moest M."/>
            <person name="Warren A I."/>
            <person name="Byers J.R.P. K."/>
            <person name="Montejo-Kovacevich G."/>
            <person name="Yen C E."/>
        </authorList>
    </citation>
    <scope>NUCLEOTIDE SEQUENCE [LARGE SCALE GENOMIC DNA]</scope>
</reference>
<dbReference type="InterPro" id="IPR008962">
    <property type="entry name" value="PapD-like_sf"/>
</dbReference>
<evidence type="ECO:0000313" key="9">
    <source>
        <dbReference type="Proteomes" id="UP000494106"/>
    </source>
</evidence>
<sequence>MEILQKFKQNGYFAADLYHLLTKKKLHDPSIDILPSEYEKQMKMTTQQRLQNLNNFEIDNIVCIGNKPIKVVLSFTPRLLVFQNYKPNEKIIAKFSVKNVSKAPTFLNMVFKESSYFSIKPCGGQLLSRLAPGISISFAVTFSPVQYEDYTHRVTFYTDVDQYNLPLIAMGPRPIFDFPDRVEIPKTPLKIENHVSIMVRNVGAVAAGCTLLTRCPFSVEPKSIKLTPGEHFYMKVKCKTMNLGQVQGSLYAIFETEENLKIDLLGTTHLVSVELEKQVVRFFDTYNTMVRQQVFKIVNKSDHILTYMCMKHECVFYDFQNKLQLAKVFYKVKESESKKNEKLVHYDVLSSDEHERVYTRIFFDEMQSLIADESLLFQNMHFSITPAKGNLWPNKATELTITFAPKEIGEFQTIAYLDIDGVFDRVPLTLVGISIPPFIQLNIETLDMDCVYINKPYNYEVVAINKGHINGVIVYKEVPTLFGSIISCSPELHCLKPGDKEMFVISFCNSNQGPFFEEINFSIKDTAVVLKLYLKGEVIYPSLRFSVPCLDFGKVSVGVPATLEVDVINESVVSIVGSVKISSDGPEISSITLQDYAVAESPKPKVPQWPREFNVEPCKVDIEPQSRITIKVTLIANLIRANQTSLELELEKSDSPPIILPVIYNALVPEITIAPDIKMRACFLDFAYKADVVVTSNEFRGYFTLEEEEEEGCLVVNTPIREGYIEPNSTICLPVSIQTSVLGMQEYSMRLNLFGLSKPIEICHISGCGVRPIVTCTPMALHWGQVKLLTTAQKCLTLCNDSPVVVPYKASLLYKDGRWQITPSEGVIEPESETDLILTLYLIDANTYTNKAVIQLEKVKDILVPLSATGVGTSILVGDLRDRVELGRHFTKIPLNFKVIMENRGTRIHALEWSEHYKAPKTKQPTSGFFNLEPRVFKMAAGEQLDLMITGTSNKVTTVKEMWYLVGSVEGINKKELLLACQVVAEFVDPKVEVSSTLMDFRYDYGPYSEHYKLTDIVTIKNVSKLPLDLDISTKPPFAIIQRHDTYIVPPEEENMCCCIRYRESDIDLEKLLLSLGPHQSRVFIDYFTSKPVEPQRRGSLNFFRDINKMKLAFNLTHTVEQRLEDRDVMKLQILFDTTKHASLKSKVFSDVLRIKFKGHKNKDAIKLIGHINYPNLLILSPRVDFQCLLNGSVESRTIKIQNITPLLVCYRFQWKKCCVTDIPMVEYPNKGHTSDTEYKSLTTDDTTTSGLHEIHLREPNVDCCIRKEICRIQNFSYIQTTTSPQEFHPELNQSPVEFAVPSLEYIKRRTMIKVTPMINTDCDTKFEWMHKFSKKVKVSRTDINGVLYLVPHRGLLKPGEIQYVNVMFQPKPNINVRATLECEVLGGPPETVLVTGRSSDLRYKINTHNLNFKIRSFHENAIEELLITNIAQLPFDYKTYLAPVICKNELEGYILELLPPNKVLEPDEEAAVQVVVQPGILGHFQRVFLLEIGHLPHIPIKVYGWGVIPQVYITLPRQEEIPPLKPEIGYQAIQTLTSSYLEAVNEIFAKHKTEHTNSPLTDICFEDPDLQYNWHICSSWDGYPSIIDVELAIERLLVVNHVKERPELLTVYATTNKSGPIQGFHTVPYIIDYGVVITGSTVQCIAEIVNYGPIATKLHFSKGTQIPNWLSMKLCGKLNPGETGKLEVTFSPTSFDFTELEQNVETSLHLEVPYGVSIPIHLKALCAVPYLMSNVKSIDFGSVRCGDKIVCSIPLKNVGKPTCIWYVTLRLKAHGPSPMVVMDSSGKYEPGEGGWLSVAFKPTMEMVYEGLLIFRFHMNPNRMTIPVTGQGIVPNVHVIGPNVVFPPTLPWAETTYYYFGLTNPCPFPIELIIAHSDEKWKEEEDIYNLLYKYYNKPEEMLVPALKPGTGYPLEVINFYQNFYARVKKLKEEEELLSAKSTTAKSHAASGKKAKTPNSKGGAKTPIAGKESNIPPVKFRTEGEIIADEMKILRDGRIDPLRECLKIFDEEKLDSDIDLHSKGFLLFVHGSPCEEMQCQEIAYSAGKTLNLPVINVDNCIVEALLTEPSTGTKELILATINEGYESSKRSIKGDSSFNGEEAEDDLNIMEDAFESLMRKILRMANNKYVGTPRSKGSDKKKKKSAISLPTHQVVTALGSTTLFRMDLTEELLIEYFQLPKFDRGFVVESLSSNILKNPPLVLTTILKCKRSIWNAHLILCQSDFAKWAQAYEESLKELDHLSEAAPKTYDDDEIKEIVDSFENMDEEEYEKAPAELKTIYITYGLEQRRKKYLEKIAVQSGVGLLSQAVGSKEKGGKDQRSKSSLTVDASDAKKKLKKDEGGKAKATTEYVAMNAKYNEYFKNTYENLINIANNWVFEECDVGFPLYNINGQVAGVAVKKLKKKSETQIPTSEVSLADRGFPLTLIMCPCINYKNAILSMLKYSPVVYNALKEEERVDVLKYPVKRKEYTVLLPKTFPAINHEIPLNWRYLDEVPLKKCECNQLTNLDLLDDSNQDNVLNILSKWHCVCGKKVTSSQTSTTEFPSAVEKMVGEDEPTEIYPLPLHSVKSMQETQTRLVLEPGDLVRCKYSFNPQNEGSYSVRRFVEVSGWPDSRVDINISGICDLPRLDSRPKKMFENFVRRTIEDYVYKITYLDDLKLFEFGPIFVGLNRIYQEEYTIDLKNSSLITADIVIEFLEDTTVFQIDKEFIRLEPGCRDKLTISAAPADVDVHKCTLLFCVKDNPEIVEVHIACTGVKPTVEVLPSTKTIDYKKLLLYRREDDRFIVKNDSILPVMWKIRNPADFAEDFIISHKSGIVARHDNQVVPVTYIACRVGVISNRILAIDIYDAEGRGEPMLTDCLYLSAECYDVMVECAHENPTENYLNYGNVKVNSTVYRDMFLLNRGKYNIYFKLKKVKNFPEPSLLKSFEAIPESGVIPSSLKLTTIEFQCTPTTSMNLHNVPVYICSLLDSSKEQVIVAKFPVCVSIASFYNTFTLFPLGELNFHIIAVGTAIQRDVILNNTSKCPVTYEIILPEQYRPDPNAPLPLAKTKDNRIKNPPLKCGNFMIMNEDNLLAPGTSRTIQIQFFATASRKFEETINFIISDTCPAEAQGVPLRLVGTGAMPSLDFWNIETTFREHLIVKDLYEYKVPESSPHCVFVENSVTLHFFCVTVKTRFVGKLDLYNNGLVACALTMKLHYQSNSNSEIFSLDKYEAHIEPLMHKNLGIIFTPKALTEYRAVLEIKLKLLCNEEQSFKVCLIGQGAIPRIQMVSPRLTTQKTASLVLPVTCLGSVSQKPIIFKNISSVKSLVVADVKQATFEKRTIFWLTTDQDSKHMVVANNKGPSAISFSSDDDLNVSLKILLKPDEVATLNINYNPIHKGIETCNVKLTIIENPYEYFEVTCEAEAFMEDVILMGLEMLPLETDLEAYKTDTRMSATKSLVVENVKSIKSEDRKSKRSSGTSVLTRSQGSQLKYVLDFGGCELGFLQRSSVVMVNNSEKVYKFTWNLIEHLVVKPSMGYISPGEEKDIEILFYSAQPVEINKEFLVCALTAVSDDTLTLDIKGATWDNRQIITLFEHNQDGLNQRQEVTIDEQIIPPPDFFLGAITMILVYSVSTEYTKYLCTLPEEKHLEDTFIYQVRNFTFALKNVGKVPLRVTWNFVIDDEYPARIDKFKFNKLEDQGMEECAVRASLTESYNSIEDQFNIQNENASSKVTLFSASADRQSVDTWFEVDLPFSIEPTKDCLKPGEKTNFKVTFAPLDAFDFKVRLRSTIDNLDPYDQNVSCKLEARSLIPYVHLDIEESDYLTSGRRKVTGIALPPHITVLEFNVLGSGCYKKRFNVINPTSEAYEFIFEMIMSDKPELIPVHCDTLKGNVEGGTSTEVTFTFSPTAPGVYESQWKFIINAHNLVMNILVVGLVRESDVVFVPTILIIRNSLVGFTTTNDIILKNNECEALNFEFKGNSLCNESGKTPVIVEPNQGILKPNSETPIKIIYTPIHDGPQSFKIFCSIAFLTKFLTLCVNALSFSIKPKVTYNLIGNEHVLNSDYNTNIHLDQTASTYERQIPFTIRNNGSATFFFDWHYNPSNVKKYLNVYVEPNIGHVVPGNEVECILHFTLKQIPVQAFPVSLLISDGPEYNIFLYAEIEKPIYRFSCMDINFGKCFINTPDTTYKKNISFTNGDKVPVLLDLNFTSLPELYVDYVQVPKIEPGKRQKISIYFRPKHVKEYEFKLQFWVNSLCEEIVTIKGEGIPLLFDLYEGCQKSFDLGHVKVGEKIIRTIDVMNHSKMPIDATYIFREMYPVVGESSQSEMTSVCLSPSRVTVKGSIGPTRVQMLQNYKDDKVREQISKDIENALSSLKVVPNKCTIKPYRKVPLKIQFKPVGLISTLNVQLNMKVFEFERPLVRLSGCATGMSLRFSQNSLQFGRVRKRGVKILKVMLQNEGNFGARFWWQPLKTTEFSISPQQGTIAAQTNVTFTITFRPLYHNPFVKVWACCNIENYTPLELALYATCVDIGNVQNKTMYLECPVREVKTDYVVVTNPTDDLWLVLSEVSGGPFDTLKEFHIEPNSTFDIPVNFRPKSIGQHESQLLFSPLGESALFLSVTGIAQHPNPNGTIHISVPAKDLHTIELLVHNITEEPESYIVLTELSKVVPEKFEGYYEIKHPETIKTWGEASATCRWTYVCYEECEMTFKVMFINEISREYQFYNIIATVTASPIVATLTFVSRARESVQKELSIKNPLSTESLFYIKSEQLQCPDVLTINRKSEAILTMIYSPLVVGETEELLEVSNHLVGTYVYRVILKCLPAKEKTLEFSTLFGTIIPIRLKVQNRADCRADFICTVSHGSIQADIEYSLAPLDKGKFLLWFEPIELGVQTCRVSFDSPVAGEFIFNINGKGKRPKPQGPFEVKAGGFVTIPFKNVFEDIRTFKIYVDKPEFSVKMPFEIIKPKKDVKINVFLMEIEEVNAEMPTGNLTIETYEPASPAVSWIFFLQGIL</sequence>
<gene>
    <name evidence="8" type="ORF">APLA_LOCUS12619</name>
</gene>
<dbReference type="PANTHER" id="PTHR23053">
    <property type="entry name" value="DLEC1 DELETED IN LUNG AND ESOPHAGEAL CANCER 1"/>
    <property type="match status" value="1"/>
</dbReference>
<dbReference type="InterPro" id="IPR013783">
    <property type="entry name" value="Ig-like_fold"/>
</dbReference>
<dbReference type="Pfam" id="PF22544">
    <property type="entry name" value="HYDIN_VesB_CFA65-like_Ig"/>
    <property type="match status" value="1"/>
</dbReference>
<dbReference type="PANTHER" id="PTHR23053:SF0">
    <property type="entry name" value="HYDROCEPHALUS-INDUCING PROTEIN HOMOLOG"/>
    <property type="match status" value="1"/>
</dbReference>